<dbReference type="AlphaFoldDB" id="A0A1J4SCN9"/>
<dbReference type="InterPro" id="IPR047057">
    <property type="entry name" value="MerR_fam"/>
</dbReference>
<dbReference type="InterPro" id="IPR000551">
    <property type="entry name" value="MerR-type_HTH_dom"/>
</dbReference>
<keyword evidence="1" id="KW-0238">DNA-binding</keyword>
<evidence type="ECO:0000313" key="4">
    <source>
        <dbReference type="Proteomes" id="UP000182278"/>
    </source>
</evidence>
<feature type="domain" description="HTH merR-type" evidence="2">
    <location>
        <begin position="9"/>
        <end position="78"/>
    </location>
</feature>
<proteinExistence type="predicted"/>
<dbReference type="Gene3D" id="1.10.1660.10">
    <property type="match status" value="1"/>
</dbReference>
<dbReference type="STRING" id="1817893.AUJ66_04020"/>
<reference evidence="3 4" key="1">
    <citation type="journal article" date="2016" name="Environ. Microbiol.">
        <title>Genomic resolution of a cold subsurface aquifer community provides metabolic insights for novel microbes adapted to high CO concentrations.</title>
        <authorList>
            <person name="Probst A.J."/>
            <person name="Castelle C.J."/>
            <person name="Singh A."/>
            <person name="Brown C.T."/>
            <person name="Anantharaman K."/>
            <person name="Sharon I."/>
            <person name="Hug L.A."/>
            <person name="Burstein D."/>
            <person name="Emerson J.B."/>
            <person name="Thomas B.C."/>
            <person name="Banfield J.F."/>
        </authorList>
    </citation>
    <scope>NUCLEOTIDE SEQUENCE [LARGE SCALE GENOMIC DNA]</scope>
    <source>
        <strain evidence="3">CG1_02_38_46</strain>
    </source>
</reference>
<dbReference type="EMBL" id="MNUO01000058">
    <property type="protein sequence ID" value="OIN97225.1"/>
    <property type="molecule type" value="Genomic_DNA"/>
</dbReference>
<protein>
    <recommendedName>
        <fullName evidence="2">HTH merR-type domain-containing protein</fullName>
    </recommendedName>
</protein>
<dbReference type="GO" id="GO:0003677">
    <property type="term" value="F:DNA binding"/>
    <property type="evidence" value="ECO:0007669"/>
    <property type="project" value="UniProtKB-KW"/>
</dbReference>
<evidence type="ECO:0000256" key="1">
    <source>
        <dbReference type="ARBA" id="ARBA00023125"/>
    </source>
</evidence>
<dbReference type="Proteomes" id="UP000182278">
    <property type="component" value="Unassembled WGS sequence"/>
</dbReference>
<accession>A0A1J4SCN9</accession>
<name>A0A1J4SCN9_9BACT</name>
<dbReference type="PANTHER" id="PTHR30204:SF15">
    <property type="entry name" value="BLL5018 PROTEIN"/>
    <property type="match status" value="1"/>
</dbReference>
<organism evidence="3 4">
    <name type="scientific">Candidatus Desantisbacteria bacterium CG1_02_38_46</name>
    <dbReference type="NCBI Taxonomy" id="1817893"/>
    <lineage>
        <taxon>Bacteria</taxon>
        <taxon>Candidatus Desantisiibacteriota</taxon>
    </lineage>
</organism>
<sequence>MEEQTQKLFYTIAEVSKITGIKSYILRYWESEFAQLKPERERGRRRYRNEDVHMILRIRKLLYEEGYTITGAKSKLREERKSKPTPEDKQKIVELKKQLQELLKMVKKQEKSDLKV</sequence>
<dbReference type="Pfam" id="PF13411">
    <property type="entry name" value="MerR_1"/>
    <property type="match status" value="1"/>
</dbReference>
<dbReference type="GO" id="GO:0003700">
    <property type="term" value="F:DNA-binding transcription factor activity"/>
    <property type="evidence" value="ECO:0007669"/>
    <property type="project" value="InterPro"/>
</dbReference>
<comment type="caution">
    <text evidence="3">The sequence shown here is derived from an EMBL/GenBank/DDBJ whole genome shotgun (WGS) entry which is preliminary data.</text>
</comment>
<dbReference type="InterPro" id="IPR009061">
    <property type="entry name" value="DNA-bd_dom_put_sf"/>
</dbReference>
<evidence type="ECO:0000259" key="2">
    <source>
        <dbReference type="PROSITE" id="PS50937"/>
    </source>
</evidence>
<gene>
    <name evidence="3" type="ORF">AUJ66_04020</name>
</gene>
<dbReference type="SMART" id="SM00422">
    <property type="entry name" value="HTH_MERR"/>
    <property type="match status" value="1"/>
</dbReference>
<evidence type="ECO:0000313" key="3">
    <source>
        <dbReference type="EMBL" id="OIN97225.1"/>
    </source>
</evidence>
<dbReference type="PANTHER" id="PTHR30204">
    <property type="entry name" value="REDOX-CYCLING DRUG-SENSING TRANSCRIPTIONAL ACTIVATOR SOXR"/>
    <property type="match status" value="1"/>
</dbReference>
<dbReference type="SUPFAM" id="SSF46955">
    <property type="entry name" value="Putative DNA-binding domain"/>
    <property type="match status" value="1"/>
</dbReference>
<dbReference type="PROSITE" id="PS50937">
    <property type="entry name" value="HTH_MERR_2"/>
    <property type="match status" value="1"/>
</dbReference>